<dbReference type="NCBIfam" id="TIGR01420">
    <property type="entry name" value="pilT_fam"/>
    <property type="match status" value="1"/>
</dbReference>
<dbReference type="Gene3D" id="3.30.450.90">
    <property type="match status" value="1"/>
</dbReference>
<dbReference type="Gene3D" id="3.40.50.300">
    <property type="entry name" value="P-loop containing nucleotide triphosphate hydrolases"/>
    <property type="match status" value="1"/>
</dbReference>
<comment type="caution">
    <text evidence="3">The sequence shown here is derived from an EMBL/GenBank/DDBJ whole genome shotgun (WGS) entry which is preliminary data.</text>
</comment>
<comment type="similarity">
    <text evidence="1">Belongs to the GSP E family.</text>
</comment>
<dbReference type="InterPro" id="IPR001482">
    <property type="entry name" value="T2SS/T4SS_dom"/>
</dbReference>
<dbReference type="GO" id="GO:0016887">
    <property type="term" value="F:ATP hydrolysis activity"/>
    <property type="evidence" value="ECO:0007669"/>
    <property type="project" value="InterPro"/>
</dbReference>
<evidence type="ECO:0000256" key="1">
    <source>
        <dbReference type="ARBA" id="ARBA00006611"/>
    </source>
</evidence>
<protein>
    <submittedName>
        <fullName evidence="3">Type IV pili twitching motility protein PilT</fullName>
    </submittedName>
</protein>
<dbReference type="InterPro" id="IPR027417">
    <property type="entry name" value="P-loop_NTPase"/>
</dbReference>
<dbReference type="EMBL" id="PEWP01000006">
    <property type="protein sequence ID" value="PIU47263.1"/>
    <property type="molecule type" value="Genomic_DNA"/>
</dbReference>
<dbReference type="SUPFAM" id="SSF52540">
    <property type="entry name" value="P-loop containing nucleoside triphosphate hydrolases"/>
    <property type="match status" value="1"/>
</dbReference>
<dbReference type="PANTHER" id="PTHR30486:SF16">
    <property type="entry name" value="TWITCHING MOTILITY PROTEIN PILT"/>
    <property type="match status" value="1"/>
</dbReference>
<evidence type="ECO:0000313" key="4">
    <source>
        <dbReference type="Proteomes" id="UP000228777"/>
    </source>
</evidence>
<sequence>MNYSLYLKKLLSLVGEKGASDLHISVGHPPILRISGELYKLEEENLLSPEDTQNLAFILMNDLQREKFLKEKEIDFAYGFELKARFRVNIYYQRGSISIALRIVSAKIKTIEELTLPPVLKKFTEVQQGFVLITGASSQGKSTTLAALIDEINHTRSEHIITIEDPIEYVFTDDKCIIDQRELYSDTLSFPRALRSTLREDPDVIMVGEMRDLETIATALTAAETGHLVFATLHTNSAAQTIHRIVDVFPAGQQNQIRAQLSGSLLGVFSQRLLPRIKEGFIPACEVMICNPAIANLIRENKIHEIPSIIETSAKEGMISLNQYLVELVRKKEITKEIALNYSLNSKELKSRLEKL</sequence>
<dbReference type="PANTHER" id="PTHR30486">
    <property type="entry name" value="TWITCHING MOTILITY PROTEIN PILT"/>
    <property type="match status" value="1"/>
</dbReference>
<dbReference type="InterPro" id="IPR006321">
    <property type="entry name" value="PilT/PilU"/>
</dbReference>
<dbReference type="InterPro" id="IPR050921">
    <property type="entry name" value="T4SS_GSP_E_ATPase"/>
</dbReference>
<proteinExistence type="inferred from homology"/>
<dbReference type="Pfam" id="PF00437">
    <property type="entry name" value="T2SSE"/>
    <property type="match status" value="1"/>
</dbReference>
<dbReference type="AlphaFoldDB" id="A0A2M6Z4D8"/>
<dbReference type="Proteomes" id="UP000228777">
    <property type="component" value="Unassembled WGS sequence"/>
</dbReference>
<evidence type="ECO:0000259" key="2">
    <source>
        <dbReference type="PROSITE" id="PS00662"/>
    </source>
</evidence>
<name>A0A2M6Z4D8_9BACT</name>
<dbReference type="PROSITE" id="PS00662">
    <property type="entry name" value="T2SP_E"/>
    <property type="match status" value="1"/>
</dbReference>
<evidence type="ECO:0000313" key="3">
    <source>
        <dbReference type="EMBL" id="PIU47263.1"/>
    </source>
</evidence>
<reference evidence="4" key="1">
    <citation type="submission" date="2017-09" db="EMBL/GenBank/DDBJ databases">
        <title>Depth-based differentiation of microbial function through sediment-hosted aquifers and enrichment of novel symbionts in the deep terrestrial subsurface.</title>
        <authorList>
            <person name="Probst A.J."/>
            <person name="Ladd B."/>
            <person name="Jarett J.K."/>
            <person name="Geller-Mcgrath D.E."/>
            <person name="Sieber C.M.K."/>
            <person name="Emerson J.B."/>
            <person name="Anantharaman K."/>
            <person name="Thomas B.C."/>
            <person name="Malmstrom R."/>
            <person name="Stieglmeier M."/>
            <person name="Klingl A."/>
            <person name="Woyke T."/>
            <person name="Ryan C.M."/>
            <person name="Banfield J.F."/>
        </authorList>
    </citation>
    <scope>NUCLEOTIDE SEQUENCE [LARGE SCALE GENOMIC DNA]</scope>
</reference>
<organism evidence="3 4">
    <name type="scientific">bacterium (Candidatus Gribaldobacteria) CG07_land_8_20_14_0_80_33_18</name>
    <dbReference type="NCBI Taxonomy" id="2014272"/>
    <lineage>
        <taxon>Bacteria</taxon>
        <taxon>Candidatus Gribaldobacteria</taxon>
    </lineage>
</organism>
<dbReference type="GO" id="GO:0005524">
    <property type="term" value="F:ATP binding"/>
    <property type="evidence" value="ECO:0007669"/>
    <property type="project" value="InterPro"/>
</dbReference>
<accession>A0A2M6Z4D8</accession>
<dbReference type="CDD" id="cd01131">
    <property type="entry name" value="PilT"/>
    <property type="match status" value="1"/>
</dbReference>
<feature type="domain" description="Bacterial type II secretion system protein E" evidence="2">
    <location>
        <begin position="198"/>
        <end position="212"/>
    </location>
</feature>
<gene>
    <name evidence="3" type="ORF">COS93_00120</name>
</gene>